<dbReference type="VEuPathDB" id="FungiDB:GMDG_07228"/>
<dbReference type="InterPro" id="IPR057454">
    <property type="entry name" value="Bud3_C"/>
</dbReference>
<dbReference type="PANTHER" id="PTHR22834:SF21">
    <property type="entry name" value="GUANYL NUCLEOTIDE EXCHANGE FACTOR, PUTATIVE (AFU_ORTHOLOGUE AFUA_5G11890)-RELATED"/>
    <property type="match status" value="1"/>
</dbReference>
<dbReference type="InterPro" id="IPR035899">
    <property type="entry name" value="DBL_dom_sf"/>
</dbReference>
<feature type="compositionally biased region" description="Polar residues" evidence="2">
    <location>
        <begin position="1160"/>
        <end position="1174"/>
    </location>
</feature>
<dbReference type="EMBL" id="KV441404">
    <property type="protein sequence ID" value="OAF56334.1"/>
    <property type="molecule type" value="Genomic_DNA"/>
</dbReference>
<evidence type="ECO:0000256" key="2">
    <source>
        <dbReference type="SAM" id="MobiDB-lite"/>
    </source>
</evidence>
<dbReference type="GO" id="GO:0032955">
    <property type="term" value="P:regulation of division septum assembly"/>
    <property type="evidence" value="ECO:0007669"/>
    <property type="project" value="TreeGrafter"/>
</dbReference>
<protein>
    <recommendedName>
        <fullName evidence="3">DH domain-containing protein</fullName>
    </recommendedName>
</protein>
<dbReference type="Pfam" id="PF00621">
    <property type="entry name" value="RhoGEF"/>
    <property type="match status" value="1"/>
</dbReference>
<dbReference type="RefSeq" id="XP_024321630.1">
    <property type="nucleotide sequence ID" value="XM_024470232.1"/>
</dbReference>
<sequence>MVRLPSGLTALSANDVGLYHTTDPLLSNLPLLIFHGASTTTNATLSSSRIQIHVLSAAGFTSYPRLTVSPNSPLYDVVNALPREWQGDEVCRGLAFGLMKYFEEMPPAVKTALIVQSSNTRGRRPGSVPTLFGRQHAANLASSLVKVDNVAGVIADLEAGMQSQALSHIDVDVVLPPGSITSLPEVQGEDVDDEAGDSTHLQYGPYAPLVRQFGEPAFIPTSKLRRAPSKPTSLNRSKSFLKNQKMSLRREMGELVDTEERYVIKVHELVNNIADEFRAKARKKAVGSASPTEKDLQKLFPPSLDKILQVNKGFLAAIQKCMDESEEEAMQDLENDQPTFSRPRYGGTGRPKDPTGATGFAKVLLEWFPQFADCYQDYIRASQEFPQLISTYARQQSSFSQRVQQTGEQKLRSSIIEPVQRLPRYSLFIDNIVNYLPLTHPALQSMLKARDIITSICSLDSPDADNTLTVKRLKLLVDKWPTCVFKGRLISAVDFVELSPPYLSIANTLTNTPGVLLLFADTLIVCRKAGGSNISARGVMAEVDKPPTASMVASATGAGEPRPSPELHLVSYHTFSDVRFTEGQDGRVTWMTLSATLDKQPNALPTRRAFLLQGSYEGKASKWTDEFTKARVEGRFAEKERESDKWSLRNVNSKETGLNIYAAVFEEGIDTLVEGRKEPAPIRIVVDHERGTKGAPVGHYGVETVVNVTVVKGKTSAPYHLKFEGLNDLNFNDLANDSSFMSVFTKRVETLLQIHYSPKNPALTTSFILCYSSILNSLSLQVDNDKAKYYRSPSPVKILSSFLTGGGSSLSDAPKHKRTPTLGSIPNFTAPSLSRSSSKKEMDSSVTSTNSSFKASFDESTTANPLVKLEETFTGYIIALQSRKGNIIGRILRNRSGADELSVNALYNKFIENPFDARASFEATIDVLFSAFEKFTRMAWKDQMGPVISVQTLQALQEKASKLFPGDFADYIKLLFGDMAPQNRRAFVAIIKLLADLLEGCGNDGDRGALTASFAELLVPDNNPHSYINLLDRLVEDADRLFEDLGVGASNGYNTPMDGSMTSRTQGSVTSNTSLRKRFGLDSLLRQNSKREDDSKPSMWRTLSKTARSTATGEQMDGNISKGRLHRSRSIESDSRLGTPKRPGSRDRPTVLGAFDDQRPNSSHTPSRLSTIGQSPPPAPDAVDKSLKKKRRSSLSDLKALLANATLDSPSYPLSSRRTNQLAQPAPVSPRTPSPTKLPSRALAFNGSPKQKENANTRVSPARNIGNLTERPHNVQSGDTVTIKDLWSVPSKSPPKSAANLASNIPTLKGSPRPLSLALAPAPVFGTPAFSEPTKPRKDAGPTNIPSPTKSPQKLRLQSAQKLRERLQSEAKAIGEAEAGLQSELAKIGAEMAKLSGSPVRGTPSSSSGSELRRISESVRALESRIPVLMKDLEGRNAAVQKELDRGLVVSEENAKGLDQLYREVSAENEILYERFNGELGRIVKALKGKGREEREELLKKVKESSEEAAAVRKENARLKRDVVGLKALVKGSAL</sequence>
<dbReference type="Proteomes" id="UP000077154">
    <property type="component" value="Unassembled WGS sequence"/>
</dbReference>
<accession>A0A177A5R4</accession>
<dbReference type="SUPFAM" id="SSF48065">
    <property type="entry name" value="DBL homology domain (DH-domain)"/>
    <property type="match status" value="1"/>
</dbReference>
<dbReference type="Gene3D" id="1.20.900.10">
    <property type="entry name" value="Dbl homology (DH) domain"/>
    <property type="match status" value="1"/>
</dbReference>
<feature type="region of interest" description="Disordered" evidence="2">
    <location>
        <begin position="1208"/>
        <end position="1257"/>
    </location>
</feature>
<dbReference type="OrthoDB" id="4066896at2759"/>
<keyword evidence="1" id="KW-0175">Coiled coil</keyword>
<proteinExistence type="predicted"/>
<evidence type="ECO:0000259" key="3">
    <source>
        <dbReference type="PROSITE" id="PS50010"/>
    </source>
</evidence>
<name>A0A177A5R4_9PEZI</name>
<dbReference type="SMART" id="SM00325">
    <property type="entry name" value="RhoGEF"/>
    <property type="match status" value="1"/>
</dbReference>
<feature type="region of interest" description="Disordered" evidence="2">
    <location>
        <begin position="808"/>
        <end position="845"/>
    </location>
</feature>
<organism evidence="4">
    <name type="scientific">Pseudogymnoascus destructans</name>
    <dbReference type="NCBI Taxonomy" id="655981"/>
    <lineage>
        <taxon>Eukaryota</taxon>
        <taxon>Fungi</taxon>
        <taxon>Dikarya</taxon>
        <taxon>Ascomycota</taxon>
        <taxon>Pezizomycotina</taxon>
        <taxon>Leotiomycetes</taxon>
        <taxon>Thelebolales</taxon>
        <taxon>Thelebolaceae</taxon>
        <taxon>Pseudogymnoascus</taxon>
    </lineage>
</organism>
<evidence type="ECO:0000256" key="1">
    <source>
        <dbReference type="SAM" id="Coils"/>
    </source>
</evidence>
<dbReference type="InterPro" id="IPR051492">
    <property type="entry name" value="Dynamin-Rho_GEF"/>
</dbReference>
<dbReference type="GeneID" id="36289695"/>
<dbReference type="eggNOG" id="ENOG502R7J1">
    <property type="taxonomic scope" value="Eukaryota"/>
</dbReference>
<feature type="domain" description="DH" evidence="3">
    <location>
        <begin position="247"/>
        <end position="456"/>
    </location>
</feature>
<dbReference type="GO" id="GO:0031991">
    <property type="term" value="P:regulation of actomyosin contractile ring contraction"/>
    <property type="evidence" value="ECO:0007669"/>
    <property type="project" value="TreeGrafter"/>
</dbReference>
<gene>
    <name evidence="4" type="ORF">VC83_06638</name>
</gene>
<feature type="compositionally biased region" description="Acidic residues" evidence="2">
    <location>
        <begin position="326"/>
        <end position="335"/>
    </location>
</feature>
<feature type="region of interest" description="Disordered" evidence="2">
    <location>
        <begin position="1327"/>
        <end position="1360"/>
    </location>
</feature>
<dbReference type="Pfam" id="PF25351">
    <property type="entry name" value="PH_BUD3_C"/>
    <property type="match status" value="1"/>
</dbReference>
<feature type="compositionally biased region" description="Polar residues" evidence="2">
    <location>
        <begin position="1208"/>
        <end position="1223"/>
    </location>
</feature>
<dbReference type="PROSITE" id="PS50010">
    <property type="entry name" value="DH_2"/>
    <property type="match status" value="1"/>
</dbReference>
<dbReference type="PANTHER" id="PTHR22834">
    <property type="entry name" value="NUCLEAR FUSION PROTEIN FUS2"/>
    <property type="match status" value="1"/>
</dbReference>
<feature type="region of interest" description="Disordered" evidence="2">
    <location>
        <begin position="1052"/>
        <end position="1191"/>
    </location>
</feature>
<feature type="compositionally biased region" description="Polar residues" evidence="2">
    <location>
        <begin position="821"/>
        <end position="831"/>
    </location>
</feature>
<feature type="region of interest" description="Disordered" evidence="2">
    <location>
        <begin position="326"/>
        <end position="353"/>
    </location>
</feature>
<dbReference type="InterPro" id="IPR000219">
    <property type="entry name" value="DH_dom"/>
</dbReference>
<feature type="compositionally biased region" description="Polar residues" evidence="2">
    <location>
        <begin position="1344"/>
        <end position="1360"/>
    </location>
</feature>
<reference evidence="4" key="1">
    <citation type="submission" date="2016-03" db="EMBL/GenBank/DDBJ databases">
        <title>Updated assembly of Pseudogymnoascus destructans, the fungus causing white-nose syndrome of bats.</title>
        <authorList>
            <person name="Palmer J.M."/>
            <person name="Drees K.P."/>
            <person name="Foster J.T."/>
            <person name="Lindner D.L."/>
        </authorList>
    </citation>
    <scope>NUCLEOTIDE SEQUENCE [LARGE SCALE GENOMIC DNA]</scope>
    <source>
        <strain evidence="4">20631-21</strain>
    </source>
</reference>
<feature type="coiled-coil region" evidence="1">
    <location>
        <begin position="1495"/>
        <end position="1522"/>
    </location>
</feature>
<feature type="compositionally biased region" description="Polar residues" evidence="2">
    <location>
        <begin position="1101"/>
        <end position="1113"/>
    </location>
</feature>
<feature type="compositionally biased region" description="Polar residues" evidence="2">
    <location>
        <begin position="1060"/>
        <end position="1074"/>
    </location>
</feature>
<dbReference type="GO" id="GO:0005737">
    <property type="term" value="C:cytoplasm"/>
    <property type="evidence" value="ECO:0007669"/>
    <property type="project" value="TreeGrafter"/>
</dbReference>
<dbReference type="GO" id="GO:0005085">
    <property type="term" value="F:guanyl-nucleotide exchange factor activity"/>
    <property type="evidence" value="ECO:0007669"/>
    <property type="project" value="InterPro"/>
</dbReference>
<evidence type="ECO:0000313" key="4">
    <source>
        <dbReference type="EMBL" id="OAF56334.1"/>
    </source>
</evidence>